<dbReference type="InterPro" id="IPR027417">
    <property type="entry name" value="P-loop_NTPase"/>
</dbReference>
<name>A0A8S2LNY6_9BILA</name>
<dbReference type="InterPro" id="IPR016024">
    <property type="entry name" value="ARM-type_fold"/>
</dbReference>
<dbReference type="SUPFAM" id="SSF52540">
    <property type="entry name" value="P-loop containing nucleoside triphosphate hydrolases"/>
    <property type="match status" value="1"/>
</dbReference>
<gene>
    <name evidence="2" type="ORF">BYL167_LOCUS9276</name>
</gene>
<feature type="domain" description="NACHT" evidence="1">
    <location>
        <begin position="292"/>
        <end position="404"/>
    </location>
</feature>
<sequence length="2466" mass="284536">MASLESIPTTIDDIIQRANEVKVCQDHFKLITTSLARLRNELNDTVKLSDQIHSKQDLTQILKAIHEIVTSCSQNENNLNGMTYNDLKSVLFRLQFRLIEHEANTKDDYQLRAEILSNAYQEQQLLMQKSSDEMINERLEAMEKNTKDTIIEQLRLLREKYPKIIESYLRSCIELHQNESLPSEIVAKVAHISYQISSEDQTQFELSCTFPFTRKFIQLKPDNSTIFERNESQRLLMDHEMNTLRTTLIRKETSTGIWKQLLSTPYMMSMVERDHYSKERNATEETIIRTKRWISILGDPGSGKTSFVQQIVRQLAETFLLNEQYSTNYGPLRLPILIRMSDVAEISKGQPSLTLFDYIGKHRWLKNSIIDESSISIDNLCCALQEYVKKGQALIILDGLDQISLPNQRSKIVDMIKIFVDTYVQAPTNVSDFDNPYLSRLIDDPSRSGGNQIIITSRIVGYHAVPLAGQFVPYTIRSMNTEQIKEFIDDWFFHVHQQIIEVINAPLVNQAEIHSDALKKELEKPENVALLDMASNIYLVSFLCTLCFNQLDDAPLPIQRILLYDKIINSILHLRINKDSAIDISKLIRILSDIAIYIHEHSSLGLIDEEQIKDICIQSIKTSFGKTLPNEEDHHNIESQAFEFVRIICEDTSLLVVRGESLYGFLHLAFQDYFICLKLIEADSSKQKKFITDGLDRENEIQRIAKLLHHHTNDPRFRIPIALALGKISSSWSQNDFDDLCYEFIQDENESNSLIPLGAFMLIICVNDLVKFPSDEILFTALDRLIIVAGQQKWSIVCPFLFDQIASALKKFRNDTIQQWINNFLSRSPSHDIQAISSLCHLIEGKPHEFENIKWLNPSSCSILQSLSILDSENNEFAIDRLLVKVAFSNHHLLPIDSITFKGFLLEKQIEVNSIPIVLFPLIITLYGGLNRNDQSVIFNPSHIHRECSVLTPALIRFFSEQDRNRQDQNLNKLQQECLKLFLIRIDNHDESPEAIDLCIAIIYFYNIEYIQDNLDIISNSLLRKSMNRLKYISMILRQFYFTADENDRLMENEATNFISNVIEKFQYVETARIHFLDLLNSLRSSVARLRSSSKSIFIEGVSNVDKRITLYLPNSLRTNKFLNRLLVANIHFDSNTKSCSLLHQFTKLLWILEHNDELETQYRMAVAMDTIPEYLVFRNDEDLLFTLTFVPSHLRNLYIRLLKENLITINSRNSKVNNRQHLYFGHILIECFILLSNASCKRLSIQSAAIALLPWFRMYNLENFGSSLLWSLATKDSDTLGSFELKRQRSMNNETGRYEDTDKTPFSGTDLMDEQRTTLIQNNIKQEYERLQSTRMENDEKNMKLYSASISLGHICRWAEDERRLSLLEQSINGAMSIENKIARLDALCVIAFYAYVNFDKLEVSKDKSLEKEIEHQFNEIYPDLPLLLHAAMFLRCLPLLQHSQMIHHCLANLFSKFANTDQRDQQAVNEALLPYMQLTYTLSPITNSFSRTLRDNKKTMHNKSAVLKKCFTLVTHENLSLTLFISNLFISELTNDLHDYVKTDNREFNIDESIVTKLFQVDNCILTDVQACTITNILTFAPLTDQSKKLEKLRIIFSNALHRMSWVELKARRLLESWLKWKDSNELSTFAYHAALLLSNSNIWSIEVATILCDLLSSDNDRFRHRAETIFRLSSYDDVRTSSTLGIDILLTLFKKKLHYQLTSASAKLTLSRMVGSITIDMQSHLETILWLERYRIHALSNPDYCLNKPRPWAKSYVSSYFSTDIPIDACSCVDLYRLSNDLIIYICDMIASSFFAYLEIDGDTTSDEVLESHTQFIASVVLNLFTTLNTTDDTRQLAFEALMNLFDMSEKENIRQAIAYTLGYVCNERTYKTLLERTVLAMTTDGHENSLYTNNVLIALTSSYTYCVCINTITFDQDDIDLFCSLLKHSSQDVVRAARTGLARALKDGSLLLDMLSFDPIQCYHALIGATAYIFLYDVQQSSENAIAEFIEECPNLLPIFVFELYDSIRHFTTKVLPMTDKEFFLAYACPQYVKVASLIAVRMPAAFCAFIKDWNDGDHLRRALFYTSKQHNFPQRAACLTILSLLGELTVDLCEMFIEGLSDDPYIQNTCYNRITYIRSITDEQVTVSLLFSYLKSKSMNVRYWTAKILLHLCQLSLIPFKQVQITLIDVILDPSSDEDLCSENAIAEFIEECPNLLPIFVFELYDSIRHFTTKVLPMTDKEFFLAYACPQYVKVASLIAVRMPAAFCAFIKDWNDGDHLRRALFYTSKQHNFPQRAACLTILSLLGELTVDLCEMFIEGLSDDPYIQNTCYNRITYIRSITDEQVTSKSMNVRYWTAKILLHLCQLSLIPFKQVQITLNDVILDPSSDEDLWLIEEQDRVFPQCMYYYAGRLKDVIFSLLIQQTIGNASKLVRRNEFNDLDLDFIQSEKASRLASCLYEANNEKDIESEGSPTLADLSDE</sequence>
<reference evidence="2" key="1">
    <citation type="submission" date="2021-02" db="EMBL/GenBank/DDBJ databases">
        <authorList>
            <person name="Nowell W R."/>
        </authorList>
    </citation>
    <scope>NUCLEOTIDE SEQUENCE</scope>
</reference>
<protein>
    <recommendedName>
        <fullName evidence="1">NACHT domain-containing protein</fullName>
    </recommendedName>
</protein>
<evidence type="ECO:0000313" key="2">
    <source>
        <dbReference type="EMBL" id="CAF3916730.1"/>
    </source>
</evidence>
<dbReference type="Proteomes" id="UP000681967">
    <property type="component" value="Unassembled WGS sequence"/>
</dbReference>
<dbReference type="InterPro" id="IPR007111">
    <property type="entry name" value="NACHT_NTPase"/>
</dbReference>
<dbReference type="EMBL" id="CAJOBH010002648">
    <property type="protein sequence ID" value="CAF3916730.1"/>
    <property type="molecule type" value="Genomic_DNA"/>
</dbReference>
<organism evidence="2 3">
    <name type="scientific">Rotaria magnacalcarata</name>
    <dbReference type="NCBI Taxonomy" id="392030"/>
    <lineage>
        <taxon>Eukaryota</taxon>
        <taxon>Metazoa</taxon>
        <taxon>Spiralia</taxon>
        <taxon>Gnathifera</taxon>
        <taxon>Rotifera</taxon>
        <taxon>Eurotatoria</taxon>
        <taxon>Bdelloidea</taxon>
        <taxon>Philodinida</taxon>
        <taxon>Philodinidae</taxon>
        <taxon>Rotaria</taxon>
    </lineage>
</organism>
<dbReference type="Gene3D" id="3.40.50.300">
    <property type="entry name" value="P-loop containing nucleotide triphosphate hydrolases"/>
    <property type="match status" value="1"/>
</dbReference>
<dbReference type="PROSITE" id="PS50837">
    <property type="entry name" value="NACHT"/>
    <property type="match status" value="1"/>
</dbReference>
<dbReference type="Pfam" id="PF05729">
    <property type="entry name" value="NACHT"/>
    <property type="match status" value="1"/>
</dbReference>
<evidence type="ECO:0000313" key="3">
    <source>
        <dbReference type="Proteomes" id="UP000681967"/>
    </source>
</evidence>
<comment type="caution">
    <text evidence="2">The sequence shown here is derived from an EMBL/GenBank/DDBJ whole genome shotgun (WGS) entry which is preliminary data.</text>
</comment>
<proteinExistence type="predicted"/>
<dbReference type="SUPFAM" id="SSF48371">
    <property type="entry name" value="ARM repeat"/>
    <property type="match status" value="1"/>
</dbReference>
<evidence type="ECO:0000259" key="1">
    <source>
        <dbReference type="PROSITE" id="PS50837"/>
    </source>
</evidence>
<accession>A0A8S2LNY6</accession>